<dbReference type="SUPFAM" id="SSF57567">
    <property type="entry name" value="Serine protease inhibitors"/>
    <property type="match status" value="1"/>
</dbReference>
<dbReference type="Gene3D" id="2.10.25.10">
    <property type="entry name" value="Laminin"/>
    <property type="match status" value="1"/>
</dbReference>
<evidence type="ECO:0000313" key="1">
    <source>
        <dbReference type="EnsemblMetazoa" id="AARA009151-PA"/>
    </source>
</evidence>
<evidence type="ECO:0000313" key="2">
    <source>
        <dbReference type="Proteomes" id="UP000075840"/>
    </source>
</evidence>
<dbReference type="AlphaFoldDB" id="A0A182I6E8"/>
<dbReference type="InterPro" id="IPR002919">
    <property type="entry name" value="TIL_dom"/>
</dbReference>
<reference evidence="1" key="1">
    <citation type="submission" date="2022-08" db="UniProtKB">
        <authorList>
            <consortium name="EnsemblMetazoa"/>
        </authorList>
    </citation>
    <scope>IDENTIFICATION</scope>
    <source>
        <strain evidence="1">Dongola</strain>
    </source>
</reference>
<dbReference type="EnsemblMetazoa" id="AARA009151-RA">
    <property type="protein sequence ID" value="AARA009151-PA"/>
    <property type="gene ID" value="AARA009151"/>
</dbReference>
<dbReference type="Pfam" id="PF01826">
    <property type="entry name" value="TIL"/>
    <property type="match status" value="1"/>
</dbReference>
<dbReference type="EMBL" id="APCN01003625">
    <property type="status" value="NOT_ANNOTATED_CDS"/>
    <property type="molecule type" value="Genomic_DNA"/>
</dbReference>
<dbReference type="Proteomes" id="UP000075840">
    <property type="component" value="Unassembled WGS sequence"/>
</dbReference>
<organism evidence="1 2">
    <name type="scientific">Anopheles arabiensis</name>
    <name type="common">Mosquito</name>
    <dbReference type="NCBI Taxonomy" id="7173"/>
    <lineage>
        <taxon>Eukaryota</taxon>
        <taxon>Metazoa</taxon>
        <taxon>Ecdysozoa</taxon>
        <taxon>Arthropoda</taxon>
        <taxon>Hexapoda</taxon>
        <taxon>Insecta</taxon>
        <taxon>Pterygota</taxon>
        <taxon>Neoptera</taxon>
        <taxon>Endopterygota</taxon>
        <taxon>Diptera</taxon>
        <taxon>Nematocera</taxon>
        <taxon>Culicoidea</taxon>
        <taxon>Culicidae</taxon>
        <taxon>Anophelinae</taxon>
        <taxon>Anopheles</taxon>
    </lineage>
</organism>
<proteinExistence type="predicted"/>
<dbReference type="CDD" id="cd19941">
    <property type="entry name" value="TIL"/>
    <property type="match status" value="1"/>
</dbReference>
<sequence>MKVVAVLCFCLLAFGLLMTVGAADVCRFGERWRCGSADCEKKCDTLTSTTECTEPCTDGCYCEPGFVRVSVGICSPQFICRYKNGSPRRLYA</sequence>
<dbReference type="VEuPathDB" id="VectorBase:AARA009151"/>
<accession>A0A182I6E8</accession>
<protein>
    <submittedName>
        <fullName evidence="1">Uncharacterized protein</fullName>
    </submittedName>
</protein>
<name>A0A182I6E8_ANOAR</name>
<dbReference type="InterPro" id="IPR036084">
    <property type="entry name" value="Ser_inhib-like_sf"/>
</dbReference>
<keyword evidence="2" id="KW-1185">Reference proteome</keyword>
<dbReference type="VEuPathDB" id="VectorBase:AARA21_007073"/>